<organism evidence="1 2">
    <name type="scientific">Chondrus crispus</name>
    <name type="common">Carrageen Irish moss</name>
    <name type="synonym">Polymorpha crispa</name>
    <dbReference type="NCBI Taxonomy" id="2769"/>
    <lineage>
        <taxon>Eukaryota</taxon>
        <taxon>Rhodophyta</taxon>
        <taxon>Florideophyceae</taxon>
        <taxon>Rhodymeniophycidae</taxon>
        <taxon>Gigartinales</taxon>
        <taxon>Gigartinaceae</taxon>
        <taxon>Chondrus</taxon>
    </lineage>
</organism>
<proteinExistence type="predicted"/>
<reference evidence="2" key="1">
    <citation type="journal article" date="2013" name="Proc. Natl. Acad. Sci. U.S.A.">
        <title>Genome structure and metabolic features in the red seaweed Chondrus crispus shed light on evolution of the Archaeplastida.</title>
        <authorList>
            <person name="Collen J."/>
            <person name="Porcel B."/>
            <person name="Carre W."/>
            <person name="Ball S.G."/>
            <person name="Chaparro C."/>
            <person name="Tonon T."/>
            <person name="Barbeyron T."/>
            <person name="Michel G."/>
            <person name="Noel B."/>
            <person name="Valentin K."/>
            <person name="Elias M."/>
            <person name="Artiguenave F."/>
            <person name="Arun A."/>
            <person name="Aury J.M."/>
            <person name="Barbosa-Neto J.F."/>
            <person name="Bothwell J.H."/>
            <person name="Bouget F.Y."/>
            <person name="Brillet L."/>
            <person name="Cabello-Hurtado F."/>
            <person name="Capella-Gutierrez S."/>
            <person name="Charrier B."/>
            <person name="Cladiere L."/>
            <person name="Cock J.M."/>
            <person name="Coelho S.M."/>
            <person name="Colleoni C."/>
            <person name="Czjzek M."/>
            <person name="Da Silva C."/>
            <person name="Delage L."/>
            <person name="Denoeud F."/>
            <person name="Deschamps P."/>
            <person name="Dittami S.M."/>
            <person name="Gabaldon T."/>
            <person name="Gachon C.M."/>
            <person name="Groisillier A."/>
            <person name="Herve C."/>
            <person name="Jabbari K."/>
            <person name="Katinka M."/>
            <person name="Kloareg B."/>
            <person name="Kowalczyk N."/>
            <person name="Labadie K."/>
            <person name="Leblanc C."/>
            <person name="Lopez P.J."/>
            <person name="McLachlan D.H."/>
            <person name="Meslet-Cladiere L."/>
            <person name="Moustafa A."/>
            <person name="Nehr Z."/>
            <person name="Nyvall Collen P."/>
            <person name="Panaud O."/>
            <person name="Partensky F."/>
            <person name="Poulain J."/>
            <person name="Rensing S.A."/>
            <person name="Rousvoal S."/>
            <person name="Samson G."/>
            <person name="Symeonidi A."/>
            <person name="Weissenbach J."/>
            <person name="Zambounis A."/>
            <person name="Wincker P."/>
            <person name="Boyen C."/>
        </authorList>
    </citation>
    <scope>NUCLEOTIDE SEQUENCE [LARGE SCALE GENOMIC DNA]</scope>
    <source>
        <strain evidence="2">cv. Stackhouse</strain>
    </source>
</reference>
<gene>
    <name evidence="1" type="ORF">CHC_T00001014001</name>
</gene>
<dbReference type="KEGG" id="ccp:CHC_T00001014001"/>
<sequence length="96" mass="11082">MLPPPLPTSRSLPTTARLRRYTCRQPQRLTPSSRFRFLAETKFLIPDKAKPPQIRRAYLELHTTTTDIACACSASSFVCWSRYAQSLRWTTLFPAH</sequence>
<evidence type="ECO:0000313" key="1">
    <source>
        <dbReference type="EMBL" id="CDF32558.1"/>
    </source>
</evidence>
<dbReference type="EMBL" id="HG001517">
    <property type="protein sequence ID" value="CDF32558.1"/>
    <property type="molecule type" value="Genomic_DNA"/>
</dbReference>
<dbReference type="GeneID" id="17319940"/>
<dbReference type="Proteomes" id="UP000012073">
    <property type="component" value="Unassembled WGS sequence"/>
</dbReference>
<keyword evidence="2" id="KW-1185">Reference proteome</keyword>
<protein>
    <submittedName>
        <fullName evidence="1">Uncharacterized protein</fullName>
    </submittedName>
</protein>
<dbReference type="Gramene" id="CDF32558">
    <property type="protein sequence ID" value="CDF32558"/>
    <property type="gene ID" value="CHC_T00001014001"/>
</dbReference>
<evidence type="ECO:0000313" key="2">
    <source>
        <dbReference type="Proteomes" id="UP000012073"/>
    </source>
</evidence>
<name>R7Q3W9_CHOCR</name>
<dbReference type="RefSeq" id="XP_005712223.1">
    <property type="nucleotide sequence ID" value="XM_005712166.1"/>
</dbReference>
<accession>R7Q3W9</accession>
<dbReference type="AlphaFoldDB" id="R7Q3W9"/>